<protein>
    <recommendedName>
        <fullName evidence="3">Lipoprotein</fullName>
    </recommendedName>
</protein>
<organism evidence="1 2">
    <name type="scientific">Clostridium perfringens</name>
    <dbReference type="NCBI Taxonomy" id="1502"/>
    <lineage>
        <taxon>Bacteria</taxon>
        <taxon>Bacillati</taxon>
        <taxon>Bacillota</taxon>
        <taxon>Clostridia</taxon>
        <taxon>Eubacteriales</taxon>
        <taxon>Clostridiaceae</taxon>
        <taxon>Clostridium</taxon>
    </lineage>
</organism>
<dbReference type="EMBL" id="WNVC01000303">
    <property type="protein sequence ID" value="MDZ5000421.1"/>
    <property type="molecule type" value="Genomic_DNA"/>
</dbReference>
<evidence type="ECO:0000313" key="1">
    <source>
        <dbReference type="EMBL" id="MDZ5000421.1"/>
    </source>
</evidence>
<comment type="caution">
    <text evidence="1">The sequence shown here is derived from an EMBL/GenBank/DDBJ whole genome shotgun (WGS) entry which is preliminary data.</text>
</comment>
<dbReference type="PROSITE" id="PS51257">
    <property type="entry name" value="PROKAR_LIPOPROTEIN"/>
    <property type="match status" value="1"/>
</dbReference>
<dbReference type="Proteomes" id="UP001291306">
    <property type="component" value="Unassembled WGS sequence"/>
</dbReference>
<accession>A0AAW9IFP1</accession>
<proteinExistence type="predicted"/>
<name>A0AAW9IFP1_CLOPF</name>
<reference evidence="1" key="1">
    <citation type="submission" date="2019-11" db="EMBL/GenBank/DDBJ databases">
        <title>Characterization of Clostridium perfringens isolates from swine manure treated agricultural soils.</title>
        <authorList>
            <person name="Wushke S.T."/>
        </authorList>
    </citation>
    <scope>NUCLEOTIDE SEQUENCE</scope>
    <source>
        <strain evidence="1">X26</strain>
    </source>
</reference>
<feature type="non-terminal residue" evidence="1">
    <location>
        <position position="130"/>
    </location>
</feature>
<gene>
    <name evidence="1" type="ORF">GNF79_15370</name>
</gene>
<evidence type="ECO:0000313" key="2">
    <source>
        <dbReference type="Proteomes" id="UP001291306"/>
    </source>
</evidence>
<sequence>MKKFLFIFVILILTMSIGCSKVSGKDTQAIKAPDNNNLKIKGVWSIEDISILDNEIENKEEIMNLKSSLISITNNKFSILNKVYSNPKYKLKVVDETYVLSYELNLKLGDVLEEESKLDLISIIDSNTIV</sequence>
<evidence type="ECO:0008006" key="3">
    <source>
        <dbReference type="Google" id="ProtNLM"/>
    </source>
</evidence>
<dbReference type="AlphaFoldDB" id="A0AAW9IFP1"/>